<dbReference type="AlphaFoldDB" id="A0A928VY45"/>
<dbReference type="RefSeq" id="WP_264322585.1">
    <property type="nucleotide sequence ID" value="NZ_JADEXN010000354.1"/>
</dbReference>
<accession>A0A928VY45</accession>
<protein>
    <submittedName>
        <fullName evidence="1">Uncharacterized protein</fullName>
    </submittedName>
</protein>
<dbReference type="Proteomes" id="UP000621799">
    <property type="component" value="Unassembled WGS sequence"/>
</dbReference>
<evidence type="ECO:0000313" key="1">
    <source>
        <dbReference type="EMBL" id="MBE9042424.1"/>
    </source>
</evidence>
<keyword evidence="2" id="KW-1185">Reference proteome</keyword>
<comment type="caution">
    <text evidence="1">The sequence shown here is derived from an EMBL/GenBank/DDBJ whole genome shotgun (WGS) entry which is preliminary data.</text>
</comment>
<gene>
    <name evidence="1" type="ORF">IQ235_16760</name>
</gene>
<evidence type="ECO:0000313" key="2">
    <source>
        <dbReference type="Proteomes" id="UP000621799"/>
    </source>
</evidence>
<sequence>MRLVVYGNLEDYHTRLGADIVNRQTRDRSIVVSIRKRSASSRARSYRLRLTIGMESQRRARLLALFGLLCQ</sequence>
<dbReference type="EMBL" id="JADEXN010000354">
    <property type="protein sequence ID" value="MBE9042424.1"/>
    <property type="molecule type" value="Genomic_DNA"/>
</dbReference>
<proteinExistence type="predicted"/>
<organism evidence="1 2">
    <name type="scientific">Zarconia navalis LEGE 11467</name>
    <dbReference type="NCBI Taxonomy" id="1828826"/>
    <lineage>
        <taxon>Bacteria</taxon>
        <taxon>Bacillati</taxon>
        <taxon>Cyanobacteriota</taxon>
        <taxon>Cyanophyceae</taxon>
        <taxon>Oscillatoriophycideae</taxon>
        <taxon>Oscillatoriales</taxon>
        <taxon>Oscillatoriales incertae sedis</taxon>
        <taxon>Zarconia</taxon>
        <taxon>Zarconia navalis</taxon>
    </lineage>
</organism>
<reference evidence="1" key="1">
    <citation type="submission" date="2020-10" db="EMBL/GenBank/DDBJ databases">
        <authorList>
            <person name="Castelo-Branco R."/>
            <person name="Eusebio N."/>
            <person name="Adriana R."/>
            <person name="Vieira A."/>
            <person name="Brugerolle De Fraissinette N."/>
            <person name="Rezende De Castro R."/>
            <person name="Schneider M.P."/>
            <person name="Vasconcelos V."/>
            <person name="Leao P.N."/>
        </authorList>
    </citation>
    <scope>NUCLEOTIDE SEQUENCE</scope>
    <source>
        <strain evidence="1">LEGE 11467</strain>
    </source>
</reference>
<name>A0A928VY45_9CYAN</name>